<keyword evidence="8" id="KW-1185">Reference proteome</keyword>
<evidence type="ECO:0000256" key="1">
    <source>
        <dbReference type="ARBA" id="ARBA00006787"/>
    </source>
</evidence>
<feature type="binding site" evidence="4">
    <location>
        <position position="279"/>
    </location>
    <ligand>
        <name>Fe cation</name>
        <dbReference type="ChEBI" id="CHEBI:24875"/>
        <note>catalytic</note>
    </ligand>
</feature>
<comment type="similarity">
    <text evidence="1">Belongs to the carotenoid oxygenase family.</text>
</comment>
<protein>
    <submittedName>
        <fullName evidence="7">Uncharacterized protein</fullName>
    </submittedName>
</protein>
<dbReference type="GO" id="GO:0010436">
    <property type="term" value="F:carotenoid dioxygenase activity"/>
    <property type="evidence" value="ECO:0007669"/>
    <property type="project" value="TreeGrafter"/>
</dbReference>
<comment type="cofactor">
    <cofactor evidence="4">
        <name>Fe(2+)</name>
        <dbReference type="ChEBI" id="CHEBI:29033"/>
    </cofactor>
    <text evidence="4">Binds 1 Fe(2+) ion per subunit.</text>
</comment>
<accession>A0AA36FX25</accession>
<dbReference type="GO" id="GO:0042574">
    <property type="term" value="P:retinal metabolic process"/>
    <property type="evidence" value="ECO:0007669"/>
    <property type="project" value="TreeGrafter"/>
</dbReference>
<dbReference type="EMBL" id="CATQJA010002536">
    <property type="protein sequence ID" value="CAJ0571122.1"/>
    <property type="molecule type" value="Genomic_DNA"/>
</dbReference>
<dbReference type="InterPro" id="IPR004294">
    <property type="entry name" value="Carotenoid_Oase"/>
</dbReference>
<feature type="binding site" evidence="4">
    <location>
        <position position="209"/>
    </location>
    <ligand>
        <name>Fe cation</name>
        <dbReference type="ChEBI" id="CHEBI:24875"/>
        <note>catalytic</note>
    </ligand>
</feature>
<dbReference type="AlphaFoldDB" id="A0AA36FX25"/>
<sequence>MRELWLACALIATVCGQSINKVHLGFPETWDGDKYRELYCPSKNIPKWLDGYFLCQLSASYGNSSAPPGQRLNHMIDAIGAVASFHISNGQVVFSAQYYPARPYKIWEFYDRNMSKSSIPWAGWSDYNLTAMARWEQVPSNPDSARFHPNLDFWKIGNRVIAGTEAPYWVGYEFDVKTLNKFQLFPFTEENDIFGEPRPSMIPISMAIHERNDADGTIWGTFSAMNFNEQRFFQGIFTVDKNGVRRVVGLYDYGVWDQNACGRDDEYIGDKTLLPGYVHSITSTEKYIILPITSLLINPCKFKEPPMTNPRSAIQNGGLWGMDFYDMVPMRFLVFNKKTKEWVTPKPLEVFPSMFVTHQLNAFDSPEGNIVADMVVYDSHDPYVKYFYTDFLTSQLYPSTARILRFTLDVKQHRVMYSYLIPQETISADFPQINRGYEARAYQWSWIVEHPFAADNKIIKINVDDPSGQRNVEYKAESSLVLHEPWFVARPDSRREDDGVLLVRALDLHENKGVLLVLDATTMSEIGRAYVPINVPFGFHNRFFSKKDLGLPEGVPPTPQLASQFRPGSPTELLKRRPSSSSRPIYQTIKTTTTTTTTPRPQTMTTQKWTPYVTTTTEATTTTPPPTTTAKIPRWWPLASAATEEPWWQKVRPKQATLPPVLTFGGVDKIPVARPAPSPSVAPVSTNQISTENLRGNNATAIEDIYEETLNALCRWLPKVFSAISHDLCIQKGKQAAKAYKLTRTRTWWEDERKTLLAYGNEYGVAEARYKLGPASLRRWEGNRCTHVPPEVDRDEAAARDLFLLFNNATFDQDDTLQVFSAQLEPQCVTLDVGNDGAGKLRAAVRKVTSILPGLQKLWLLIPYKVAEIAMLVDVKTPAITAQFALLELFIRGLPANPDVLKQLNNTLETTLNTLIEQWQRREREIDNIALIALWKMVSAAGLPSMRTNWTHLCPGTREMPAKLCEGKTDPHYIKWVKESHGFWLIRRGPGSRDGLLIGVKGPSFLLISCDYNFRRVRCVLRRLEQSPGGNQSRFRRRRSLDVEANRWPKKNRRTITDRFAATERAELALKEWSKKAPYNSLPTREKAIDRLFCGPVLRGSSGESFTPTMEFEPPEDQVTCQYPVYH</sequence>
<dbReference type="GO" id="GO:0046872">
    <property type="term" value="F:metal ion binding"/>
    <property type="evidence" value="ECO:0007669"/>
    <property type="project" value="UniProtKB-KW"/>
</dbReference>
<keyword evidence="2 4" id="KW-0479">Metal-binding</keyword>
<keyword evidence="6" id="KW-0732">Signal</keyword>
<evidence type="ECO:0000256" key="6">
    <source>
        <dbReference type="SAM" id="SignalP"/>
    </source>
</evidence>
<dbReference type="GO" id="GO:0016121">
    <property type="term" value="P:carotene catabolic process"/>
    <property type="evidence" value="ECO:0007669"/>
    <property type="project" value="TreeGrafter"/>
</dbReference>
<comment type="caution">
    <text evidence="7">The sequence shown here is derived from an EMBL/GenBank/DDBJ whole genome shotgun (WGS) entry which is preliminary data.</text>
</comment>
<evidence type="ECO:0000313" key="8">
    <source>
        <dbReference type="Proteomes" id="UP001177023"/>
    </source>
</evidence>
<gene>
    <name evidence="7" type="ORF">MSPICULIGERA_LOCUS9546</name>
</gene>
<evidence type="ECO:0000256" key="5">
    <source>
        <dbReference type="SAM" id="MobiDB-lite"/>
    </source>
</evidence>
<feature type="non-terminal residue" evidence="7">
    <location>
        <position position="1"/>
    </location>
</feature>
<feature type="region of interest" description="Disordered" evidence="5">
    <location>
        <begin position="559"/>
        <end position="582"/>
    </location>
</feature>
<proteinExistence type="inferred from homology"/>
<reference evidence="7" key="1">
    <citation type="submission" date="2023-06" db="EMBL/GenBank/DDBJ databases">
        <authorList>
            <person name="Delattre M."/>
        </authorList>
    </citation>
    <scope>NUCLEOTIDE SEQUENCE</scope>
    <source>
        <strain evidence="7">AF72</strain>
    </source>
</reference>
<evidence type="ECO:0000256" key="4">
    <source>
        <dbReference type="PIRSR" id="PIRSR604294-1"/>
    </source>
</evidence>
<feature type="chain" id="PRO_5041239803" evidence="6">
    <location>
        <begin position="17"/>
        <end position="1127"/>
    </location>
</feature>
<dbReference type="GO" id="GO:0003834">
    <property type="term" value="F:beta-carotene 15,15'-dioxygenase activity"/>
    <property type="evidence" value="ECO:0007669"/>
    <property type="project" value="TreeGrafter"/>
</dbReference>
<dbReference type="Pfam" id="PF03055">
    <property type="entry name" value="RPE65"/>
    <property type="match status" value="1"/>
</dbReference>
<evidence type="ECO:0000256" key="2">
    <source>
        <dbReference type="ARBA" id="ARBA00022723"/>
    </source>
</evidence>
<dbReference type="PANTHER" id="PTHR10543">
    <property type="entry name" value="BETA-CAROTENE DIOXYGENASE"/>
    <property type="match status" value="1"/>
</dbReference>
<organism evidence="7 8">
    <name type="scientific">Mesorhabditis spiculigera</name>
    <dbReference type="NCBI Taxonomy" id="96644"/>
    <lineage>
        <taxon>Eukaryota</taxon>
        <taxon>Metazoa</taxon>
        <taxon>Ecdysozoa</taxon>
        <taxon>Nematoda</taxon>
        <taxon>Chromadorea</taxon>
        <taxon>Rhabditida</taxon>
        <taxon>Rhabditina</taxon>
        <taxon>Rhabditomorpha</taxon>
        <taxon>Rhabditoidea</taxon>
        <taxon>Rhabditidae</taxon>
        <taxon>Mesorhabditinae</taxon>
        <taxon>Mesorhabditis</taxon>
    </lineage>
</organism>
<dbReference type="Proteomes" id="UP001177023">
    <property type="component" value="Unassembled WGS sequence"/>
</dbReference>
<dbReference type="PANTHER" id="PTHR10543:SF129">
    <property type="entry name" value="CAROTENOID OXYGENASE"/>
    <property type="match status" value="1"/>
</dbReference>
<evidence type="ECO:0000313" key="7">
    <source>
        <dbReference type="EMBL" id="CAJ0571122.1"/>
    </source>
</evidence>
<name>A0AA36FX25_9BILA</name>
<evidence type="ECO:0000256" key="3">
    <source>
        <dbReference type="ARBA" id="ARBA00023004"/>
    </source>
</evidence>
<feature type="binding site" evidence="4">
    <location>
        <position position="540"/>
    </location>
    <ligand>
        <name>Fe cation</name>
        <dbReference type="ChEBI" id="CHEBI:24875"/>
        <note>catalytic</note>
    </ligand>
</feature>
<keyword evidence="3 4" id="KW-0408">Iron</keyword>
<feature type="signal peptide" evidence="6">
    <location>
        <begin position="1"/>
        <end position="16"/>
    </location>
</feature>
<feature type="binding site" evidence="4">
    <location>
        <position position="358"/>
    </location>
    <ligand>
        <name>Fe cation</name>
        <dbReference type="ChEBI" id="CHEBI:24875"/>
        <note>catalytic</note>
    </ligand>
</feature>